<evidence type="ECO:0000256" key="1">
    <source>
        <dbReference type="SAM" id="MobiDB-lite"/>
    </source>
</evidence>
<accession>A0AA38I154</accession>
<keyword evidence="3" id="KW-1185">Reference proteome</keyword>
<comment type="caution">
    <text evidence="2">The sequence shown here is derived from an EMBL/GenBank/DDBJ whole genome shotgun (WGS) entry which is preliminary data.</text>
</comment>
<dbReference type="AlphaFoldDB" id="A0AA38I154"/>
<name>A0AA38I154_9CUCU</name>
<gene>
    <name evidence="2" type="ORF">Zmor_024764</name>
</gene>
<feature type="region of interest" description="Disordered" evidence="1">
    <location>
        <begin position="21"/>
        <end position="48"/>
    </location>
</feature>
<evidence type="ECO:0000313" key="2">
    <source>
        <dbReference type="EMBL" id="KAJ3647235.1"/>
    </source>
</evidence>
<dbReference type="EMBL" id="JALNTZ010000007">
    <property type="protein sequence ID" value="KAJ3647235.1"/>
    <property type="molecule type" value="Genomic_DNA"/>
</dbReference>
<protein>
    <submittedName>
        <fullName evidence="2">Uncharacterized protein</fullName>
    </submittedName>
</protein>
<proteinExistence type="predicted"/>
<evidence type="ECO:0000313" key="3">
    <source>
        <dbReference type="Proteomes" id="UP001168821"/>
    </source>
</evidence>
<reference evidence="2" key="1">
    <citation type="journal article" date="2023" name="G3 (Bethesda)">
        <title>Whole genome assemblies of Zophobas morio and Tenebrio molitor.</title>
        <authorList>
            <person name="Kaur S."/>
            <person name="Stinson S.A."/>
            <person name="diCenzo G.C."/>
        </authorList>
    </citation>
    <scope>NUCLEOTIDE SEQUENCE</scope>
    <source>
        <strain evidence="2">QUZm001</strain>
    </source>
</reference>
<sequence>MFTKADPGKISSLENLAFCGRHQTHKIKRPPDKSASTQAHSPHLPFTISKPAPNEIILFHRAIAASARENSLPHGHPPIFLVHLRNVHISPSHYK</sequence>
<organism evidence="2 3">
    <name type="scientific">Zophobas morio</name>
    <dbReference type="NCBI Taxonomy" id="2755281"/>
    <lineage>
        <taxon>Eukaryota</taxon>
        <taxon>Metazoa</taxon>
        <taxon>Ecdysozoa</taxon>
        <taxon>Arthropoda</taxon>
        <taxon>Hexapoda</taxon>
        <taxon>Insecta</taxon>
        <taxon>Pterygota</taxon>
        <taxon>Neoptera</taxon>
        <taxon>Endopterygota</taxon>
        <taxon>Coleoptera</taxon>
        <taxon>Polyphaga</taxon>
        <taxon>Cucujiformia</taxon>
        <taxon>Tenebrionidae</taxon>
        <taxon>Zophobas</taxon>
    </lineage>
</organism>
<dbReference type="Proteomes" id="UP001168821">
    <property type="component" value="Unassembled WGS sequence"/>
</dbReference>